<evidence type="ECO:0000256" key="4">
    <source>
        <dbReference type="ARBA" id="ARBA00022679"/>
    </source>
</evidence>
<feature type="domain" description="Hexokinase C-terminal" evidence="11">
    <location>
        <begin position="251"/>
        <end position="300"/>
    </location>
</feature>
<keyword evidence="7 9" id="KW-0067">ATP-binding</keyword>
<evidence type="ECO:0000256" key="7">
    <source>
        <dbReference type="ARBA" id="ARBA00022840"/>
    </source>
</evidence>
<keyword evidence="13" id="KW-1185">Reference proteome</keyword>
<comment type="similarity">
    <text evidence="3 9">Belongs to the hexokinase family.</text>
</comment>
<sequence>MKEGMGKVAVAAAVIGTAAAVGVAALVVRQRMKTSGRWARVMAIVKEFEEKCGTPEGKLKQLADAMTVEMHAGLVSEGGSKLKMLISYVDNLPTGDEKGVFYALDLGGTNFRVLRVQLGGREDGIVHQEFAEASIPPELMSGTSEALFDYIAEKLANFVDEEEQRFHQPPNRQRELGFTFSFPVMQTSINSGNLIRWTKGFSIDDAVGQDVVAGLTKALQRKGVEMRVAALVNDTIGTLAGGRYTNSDVAVAVILGTGSNAAYVERAQAIPKWHGPLPQSGEMVINMEWGNFRSSHLPLTEVLLRLAEEASFFGDEVPPKLKIPFILRTPEMSAMHHDTSSDLRVVGSKLKEILEIPSTSLKTRRVVVQLCDIVATRGARLAASGVLGVLKKMGRDTLRDDGKKTVIAMDGGLYEHYTEYRECLENTLNELLGDETANSIAIEHSNDGSGIGAALLAASHSLYADEKSSSNVA</sequence>
<dbReference type="InterPro" id="IPR001312">
    <property type="entry name" value="Hexokinase"/>
</dbReference>
<keyword evidence="5 9" id="KW-0547">Nucleotide-binding</keyword>
<dbReference type="SUPFAM" id="SSF53067">
    <property type="entry name" value="Actin-like ATPase domain"/>
    <property type="match status" value="2"/>
</dbReference>
<evidence type="ECO:0000259" key="11">
    <source>
        <dbReference type="Pfam" id="PF03727"/>
    </source>
</evidence>
<feature type="domain" description="Hexokinase N-terminal" evidence="10">
    <location>
        <begin position="45"/>
        <end position="244"/>
    </location>
</feature>
<evidence type="ECO:0000256" key="1">
    <source>
        <dbReference type="ARBA" id="ARBA00004888"/>
    </source>
</evidence>
<dbReference type="PROSITE" id="PS00378">
    <property type="entry name" value="HEXOKINASE_1"/>
    <property type="match status" value="1"/>
</dbReference>
<keyword evidence="6 9" id="KW-0418">Kinase</keyword>
<dbReference type="InterPro" id="IPR019807">
    <property type="entry name" value="Hexokinase_BS"/>
</dbReference>
<keyword evidence="8 9" id="KW-0324">Glycolysis</keyword>
<dbReference type="Pfam" id="PF00349">
    <property type="entry name" value="Hexokinase_1"/>
    <property type="match status" value="1"/>
</dbReference>
<evidence type="ECO:0000256" key="3">
    <source>
        <dbReference type="ARBA" id="ARBA00009225"/>
    </source>
</evidence>
<dbReference type="PRINTS" id="PR00475">
    <property type="entry name" value="HEXOKINASE"/>
</dbReference>
<evidence type="ECO:0000313" key="13">
    <source>
        <dbReference type="Proteomes" id="UP001318860"/>
    </source>
</evidence>
<dbReference type="PANTHER" id="PTHR19443">
    <property type="entry name" value="HEXOKINASE"/>
    <property type="match status" value="1"/>
</dbReference>
<dbReference type="PROSITE" id="PS51748">
    <property type="entry name" value="HEXOKINASE_2"/>
    <property type="match status" value="1"/>
</dbReference>
<dbReference type="InterPro" id="IPR022673">
    <property type="entry name" value="Hexokinase_C"/>
</dbReference>
<dbReference type="Proteomes" id="UP001318860">
    <property type="component" value="Unassembled WGS sequence"/>
</dbReference>
<evidence type="ECO:0000256" key="6">
    <source>
        <dbReference type="ARBA" id="ARBA00022777"/>
    </source>
</evidence>
<proteinExistence type="inferred from homology"/>
<dbReference type="Gene3D" id="3.40.367.20">
    <property type="match status" value="3"/>
</dbReference>
<dbReference type="Pfam" id="PF03727">
    <property type="entry name" value="Hexokinase_2"/>
    <property type="match status" value="2"/>
</dbReference>
<comment type="pathway">
    <text evidence="2">Carbohydrate metabolism; hexose metabolism.</text>
</comment>
<evidence type="ECO:0000256" key="2">
    <source>
        <dbReference type="ARBA" id="ARBA00005028"/>
    </source>
</evidence>
<accession>A0ABR0UT41</accession>
<evidence type="ECO:0000256" key="9">
    <source>
        <dbReference type="RuleBase" id="RU362007"/>
    </source>
</evidence>
<dbReference type="InterPro" id="IPR043129">
    <property type="entry name" value="ATPase_NBD"/>
</dbReference>
<comment type="pathway">
    <text evidence="1">Carbohydrate degradation; glycolysis; D-glyceraldehyde 3-phosphate and glycerone phosphate from D-glucose: step 1/4.</text>
</comment>
<dbReference type="InterPro" id="IPR022672">
    <property type="entry name" value="Hexokinase_N"/>
</dbReference>
<reference evidence="12 13" key="1">
    <citation type="journal article" date="2021" name="Comput. Struct. Biotechnol. J.">
        <title>De novo genome assembly of the potent medicinal plant Rehmannia glutinosa using nanopore technology.</title>
        <authorList>
            <person name="Ma L."/>
            <person name="Dong C."/>
            <person name="Song C."/>
            <person name="Wang X."/>
            <person name="Zheng X."/>
            <person name="Niu Y."/>
            <person name="Chen S."/>
            <person name="Feng W."/>
        </authorList>
    </citation>
    <scope>NUCLEOTIDE SEQUENCE [LARGE SCALE GENOMIC DNA]</scope>
    <source>
        <strain evidence="12">DH-2019</strain>
    </source>
</reference>
<evidence type="ECO:0000256" key="8">
    <source>
        <dbReference type="ARBA" id="ARBA00023152"/>
    </source>
</evidence>
<protein>
    <recommendedName>
        <fullName evidence="9">Phosphotransferase</fullName>
        <ecNumber evidence="9">2.7.1.-</ecNumber>
    </recommendedName>
</protein>
<feature type="domain" description="Hexokinase C-terminal" evidence="11">
    <location>
        <begin position="301"/>
        <end position="458"/>
    </location>
</feature>
<name>A0ABR0UT41_REHGL</name>
<keyword evidence="4 9" id="KW-0808">Transferase</keyword>
<evidence type="ECO:0000259" key="10">
    <source>
        <dbReference type="Pfam" id="PF00349"/>
    </source>
</evidence>
<evidence type="ECO:0000313" key="12">
    <source>
        <dbReference type="EMBL" id="KAK6125141.1"/>
    </source>
</evidence>
<gene>
    <name evidence="12" type="ORF">DH2020_041107</name>
</gene>
<dbReference type="PANTHER" id="PTHR19443:SF85">
    <property type="entry name" value="HEXOKINASE-1"/>
    <property type="match status" value="1"/>
</dbReference>
<organism evidence="12 13">
    <name type="scientific">Rehmannia glutinosa</name>
    <name type="common">Chinese foxglove</name>
    <dbReference type="NCBI Taxonomy" id="99300"/>
    <lineage>
        <taxon>Eukaryota</taxon>
        <taxon>Viridiplantae</taxon>
        <taxon>Streptophyta</taxon>
        <taxon>Embryophyta</taxon>
        <taxon>Tracheophyta</taxon>
        <taxon>Spermatophyta</taxon>
        <taxon>Magnoliopsida</taxon>
        <taxon>eudicotyledons</taxon>
        <taxon>Gunneridae</taxon>
        <taxon>Pentapetalae</taxon>
        <taxon>asterids</taxon>
        <taxon>lamiids</taxon>
        <taxon>Lamiales</taxon>
        <taxon>Orobanchaceae</taxon>
        <taxon>Rehmannieae</taxon>
        <taxon>Rehmannia</taxon>
    </lineage>
</organism>
<comment type="caution">
    <text evidence="12">The sequence shown here is derived from an EMBL/GenBank/DDBJ whole genome shotgun (WGS) entry which is preliminary data.</text>
</comment>
<dbReference type="EMBL" id="JABTTQ020002269">
    <property type="protein sequence ID" value="KAK6125141.1"/>
    <property type="molecule type" value="Genomic_DNA"/>
</dbReference>
<dbReference type="EC" id="2.7.1.-" evidence="9"/>
<dbReference type="Gene3D" id="3.30.420.40">
    <property type="match status" value="1"/>
</dbReference>
<dbReference type="CDD" id="cd24020">
    <property type="entry name" value="ASKHA_NBD_HK_plant"/>
    <property type="match status" value="1"/>
</dbReference>
<evidence type="ECO:0000256" key="5">
    <source>
        <dbReference type="ARBA" id="ARBA00022741"/>
    </source>
</evidence>